<keyword evidence="5" id="KW-0472">Membrane</keyword>
<comment type="similarity">
    <text evidence="2">Belongs to the major facilitator superfamily. Sugar transporter (TC 2.A.1.1) family.</text>
</comment>
<reference evidence="7 8" key="1">
    <citation type="journal article" date="2014" name="BMC Genomics">
        <title>Genome and secretome analysis of the hemibiotrophic fungal pathogen, Moniliophthora roreri, which causes frosty pod rot disease of cacao: mechanisms of the biotrophic and necrotrophic phases.</title>
        <authorList>
            <person name="Meinhardt L.W."/>
            <person name="Costa G.G.L."/>
            <person name="Thomazella D.P.T."/>
            <person name="Teixeira P.J.P.L."/>
            <person name="Carazzolle M.F."/>
            <person name="Schuster S.C."/>
            <person name="Carlson J.E."/>
            <person name="Guiltinan M.J."/>
            <person name="Mieczkowski P."/>
            <person name="Farmer A."/>
            <person name="Ramaraj T."/>
            <person name="Crozier J."/>
            <person name="Davis R.E."/>
            <person name="Shao J."/>
            <person name="Melnick R.L."/>
            <person name="Pereira G.A.G."/>
            <person name="Bailey B.A."/>
        </authorList>
    </citation>
    <scope>NUCLEOTIDE SEQUENCE [LARGE SCALE GENOMIC DNA]</scope>
    <source>
        <strain evidence="7 8">MCA 2997</strain>
    </source>
</reference>
<keyword evidence="8" id="KW-1185">Reference proteome</keyword>
<dbReference type="PROSITE" id="PS50850">
    <property type="entry name" value="MFS"/>
    <property type="match status" value="1"/>
</dbReference>
<comment type="subcellular location">
    <subcellularLocation>
        <location evidence="1">Membrane</location>
        <topology evidence="1">Multi-pass membrane protein</topology>
    </subcellularLocation>
</comment>
<evidence type="ECO:0000256" key="3">
    <source>
        <dbReference type="ARBA" id="ARBA00022692"/>
    </source>
</evidence>
<name>V2X9R5_MONRO</name>
<dbReference type="Pfam" id="PF00083">
    <property type="entry name" value="Sugar_tr"/>
    <property type="match status" value="1"/>
</dbReference>
<proteinExistence type="inferred from homology"/>
<dbReference type="HOGENOM" id="CLU_2543085_0_0_1"/>
<evidence type="ECO:0000259" key="6">
    <source>
        <dbReference type="PROSITE" id="PS50850"/>
    </source>
</evidence>
<comment type="caution">
    <text evidence="7">The sequence shown here is derived from an EMBL/GenBank/DDBJ whole genome shotgun (WGS) entry which is preliminary data.</text>
</comment>
<organism evidence="7 8">
    <name type="scientific">Moniliophthora roreri (strain MCA 2997)</name>
    <name type="common">Cocoa frosty pod rot fungus</name>
    <name type="synonym">Crinipellis roreri</name>
    <dbReference type="NCBI Taxonomy" id="1381753"/>
    <lineage>
        <taxon>Eukaryota</taxon>
        <taxon>Fungi</taxon>
        <taxon>Dikarya</taxon>
        <taxon>Basidiomycota</taxon>
        <taxon>Agaricomycotina</taxon>
        <taxon>Agaricomycetes</taxon>
        <taxon>Agaricomycetidae</taxon>
        <taxon>Agaricales</taxon>
        <taxon>Marasmiineae</taxon>
        <taxon>Marasmiaceae</taxon>
        <taxon>Moniliophthora</taxon>
    </lineage>
</organism>
<evidence type="ECO:0000256" key="5">
    <source>
        <dbReference type="ARBA" id="ARBA00023136"/>
    </source>
</evidence>
<dbReference type="AlphaFoldDB" id="V2X9R5"/>
<evidence type="ECO:0000256" key="4">
    <source>
        <dbReference type="ARBA" id="ARBA00022989"/>
    </source>
</evidence>
<dbReference type="OrthoDB" id="6133115at2759"/>
<dbReference type="PANTHER" id="PTHR48022">
    <property type="entry name" value="PLASTIDIC GLUCOSE TRANSPORTER 4"/>
    <property type="match status" value="1"/>
</dbReference>
<dbReference type="InterPro" id="IPR036259">
    <property type="entry name" value="MFS_trans_sf"/>
</dbReference>
<evidence type="ECO:0000313" key="7">
    <source>
        <dbReference type="EMBL" id="ESK89546.1"/>
    </source>
</evidence>
<feature type="domain" description="Major facilitator superfamily (MFS) profile" evidence="6">
    <location>
        <begin position="1"/>
        <end position="83"/>
    </location>
</feature>
<evidence type="ECO:0000256" key="1">
    <source>
        <dbReference type="ARBA" id="ARBA00004141"/>
    </source>
</evidence>
<accession>V2X9R5</accession>
<dbReference type="InterPro" id="IPR020846">
    <property type="entry name" value="MFS_dom"/>
</dbReference>
<keyword evidence="3" id="KW-0812">Transmembrane</keyword>
<evidence type="ECO:0000256" key="2">
    <source>
        <dbReference type="ARBA" id="ARBA00010992"/>
    </source>
</evidence>
<dbReference type="SUPFAM" id="SSF103473">
    <property type="entry name" value="MFS general substrate transporter"/>
    <property type="match status" value="1"/>
</dbReference>
<dbReference type="GO" id="GO:0016020">
    <property type="term" value="C:membrane"/>
    <property type="evidence" value="ECO:0007669"/>
    <property type="project" value="UniProtKB-SubCell"/>
</dbReference>
<dbReference type="InterPro" id="IPR005828">
    <property type="entry name" value="MFS_sugar_transport-like"/>
</dbReference>
<gene>
    <name evidence="7" type="ORF">Moror_1206</name>
</gene>
<dbReference type="InterPro" id="IPR050360">
    <property type="entry name" value="MFS_Sugar_Transporters"/>
</dbReference>
<evidence type="ECO:0000313" key="8">
    <source>
        <dbReference type="Proteomes" id="UP000017559"/>
    </source>
</evidence>
<dbReference type="EMBL" id="AWSO01000551">
    <property type="protein sequence ID" value="ESK89546.1"/>
    <property type="molecule type" value="Genomic_DNA"/>
</dbReference>
<keyword evidence="4" id="KW-1133">Transmembrane helix</keyword>
<dbReference type="Proteomes" id="UP000017559">
    <property type="component" value="Unassembled WGS sequence"/>
</dbReference>
<dbReference type="PANTHER" id="PTHR48022:SF2">
    <property type="entry name" value="PLASTIDIC GLUCOSE TRANSPORTER 4"/>
    <property type="match status" value="1"/>
</dbReference>
<dbReference type="KEGG" id="mrr:Moror_1206"/>
<sequence>MERFKGHFGTGSGIQGAAIVSTFNGGCFFDAAAAGWFNERFGRKRTIQIGSLVALWGCAMQAGAHNPAMLIIRRAVAGLTIWY</sequence>
<dbReference type="Gene3D" id="1.20.1250.20">
    <property type="entry name" value="MFS general substrate transporter like domains"/>
    <property type="match status" value="1"/>
</dbReference>
<dbReference type="GO" id="GO:0005351">
    <property type="term" value="F:carbohydrate:proton symporter activity"/>
    <property type="evidence" value="ECO:0007669"/>
    <property type="project" value="TreeGrafter"/>
</dbReference>
<protein>
    <submittedName>
        <fullName evidence="7">Mfs sugar</fullName>
    </submittedName>
</protein>